<sequence length="445" mass="50539">MDVDASNSIRTTKVPTIAKPVVLIQRSKLKSGSTVKPIQKEDIRKMLFTSKEKYHPSHDESDFEDPNPVLSQNKRKSPPLVKVKVLQHQEKKARADVANPQLIKTKVKVKKLENRKSKKGVHVDIPIQPRQIHIRTPPKILLSTMHGLTNGQKEYLSSIGFGPLLNRSRWVGITNWLVYPEHVSCDAVTIERGRPAICFWDVETMHLREEYEIRNGGLGTGDIPQDDNVENVNSANGSVKEYLSTIESMFNNLVADNHLLDSNLLEAIEKHPLMCDFYEWKAKIRIFFNEASAKYEGGSCSNDPGHIEPLCQWWSDNSEQINRSCQMAEHSVKLFHNSPFPNLSIGLTQEFADIIINSPLKDIMKPQKTNVQVLFHYQLFSDDGAANARKLRPRNKPPVLRSSFILQAVDITKCISRAQKDLSDWVFSTQGHPSDELFRIGHVLV</sequence>
<reference evidence="2 3" key="1">
    <citation type="submission" date="2022-01" db="EMBL/GenBank/DDBJ databases">
        <authorList>
            <person name="Xiong W."/>
            <person name="Schranz E."/>
        </authorList>
    </citation>
    <scope>NUCLEOTIDE SEQUENCE [LARGE SCALE GENOMIC DNA]</scope>
</reference>
<keyword evidence="3" id="KW-1185">Reference proteome</keyword>
<dbReference type="AlphaFoldDB" id="A0AAU9NVS3"/>
<evidence type="ECO:0000313" key="2">
    <source>
        <dbReference type="EMBL" id="CAH1441876.1"/>
    </source>
</evidence>
<protein>
    <submittedName>
        <fullName evidence="2">Uncharacterized protein</fullName>
    </submittedName>
</protein>
<feature type="region of interest" description="Disordered" evidence="1">
    <location>
        <begin position="53"/>
        <end position="77"/>
    </location>
</feature>
<organism evidence="2 3">
    <name type="scientific">Lactuca virosa</name>
    <dbReference type="NCBI Taxonomy" id="75947"/>
    <lineage>
        <taxon>Eukaryota</taxon>
        <taxon>Viridiplantae</taxon>
        <taxon>Streptophyta</taxon>
        <taxon>Embryophyta</taxon>
        <taxon>Tracheophyta</taxon>
        <taxon>Spermatophyta</taxon>
        <taxon>Magnoliopsida</taxon>
        <taxon>eudicotyledons</taxon>
        <taxon>Gunneridae</taxon>
        <taxon>Pentapetalae</taxon>
        <taxon>asterids</taxon>
        <taxon>campanulids</taxon>
        <taxon>Asterales</taxon>
        <taxon>Asteraceae</taxon>
        <taxon>Cichorioideae</taxon>
        <taxon>Cichorieae</taxon>
        <taxon>Lactucinae</taxon>
        <taxon>Lactuca</taxon>
    </lineage>
</organism>
<comment type="caution">
    <text evidence="2">The sequence shown here is derived from an EMBL/GenBank/DDBJ whole genome shotgun (WGS) entry which is preliminary data.</text>
</comment>
<proteinExistence type="predicted"/>
<accession>A0AAU9NVS3</accession>
<dbReference type="Proteomes" id="UP001157418">
    <property type="component" value="Unassembled WGS sequence"/>
</dbReference>
<dbReference type="EMBL" id="CAKMRJ010005412">
    <property type="protein sequence ID" value="CAH1441876.1"/>
    <property type="molecule type" value="Genomic_DNA"/>
</dbReference>
<name>A0AAU9NVS3_9ASTR</name>
<gene>
    <name evidence="2" type="ORF">LVIROSA_LOCUS27908</name>
</gene>
<evidence type="ECO:0000313" key="3">
    <source>
        <dbReference type="Proteomes" id="UP001157418"/>
    </source>
</evidence>
<evidence type="ECO:0000256" key="1">
    <source>
        <dbReference type="SAM" id="MobiDB-lite"/>
    </source>
</evidence>